<keyword evidence="6" id="KW-1185">Reference proteome</keyword>
<feature type="domain" description="NodB homology" evidence="4">
    <location>
        <begin position="286"/>
        <end position="460"/>
    </location>
</feature>
<keyword evidence="2" id="KW-0732">Signal</keyword>
<dbReference type="InterPro" id="IPR003961">
    <property type="entry name" value="FN3_dom"/>
</dbReference>
<dbReference type="SMART" id="SM00635">
    <property type="entry name" value="BID_2"/>
    <property type="match status" value="1"/>
</dbReference>
<name>A0ABT1RJB6_9FIRM</name>
<dbReference type="SUPFAM" id="SSF49373">
    <property type="entry name" value="Invasin/intimin cell-adhesion fragments"/>
    <property type="match status" value="1"/>
</dbReference>
<dbReference type="EMBL" id="JANFXK010000001">
    <property type="protein sequence ID" value="MCQ4635270.1"/>
    <property type="molecule type" value="Genomic_DNA"/>
</dbReference>
<dbReference type="Pfam" id="PF01522">
    <property type="entry name" value="Polysacc_deac_1"/>
    <property type="match status" value="1"/>
</dbReference>
<dbReference type="PROSITE" id="PS51677">
    <property type="entry name" value="NODB"/>
    <property type="match status" value="1"/>
</dbReference>
<dbReference type="PANTHER" id="PTHR34216:SF3">
    <property type="entry name" value="POLY-BETA-1,6-N-ACETYL-D-GLUCOSAMINE N-DEACETYLASE"/>
    <property type="match status" value="1"/>
</dbReference>
<dbReference type="Gene3D" id="2.60.40.1080">
    <property type="match status" value="1"/>
</dbReference>
<gene>
    <name evidence="5" type="ORF">NE619_00805</name>
</gene>
<dbReference type="InterPro" id="IPR013783">
    <property type="entry name" value="Ig-like_fold"/>
</dbReference>
<dbReference type="PROSITE" id="PS50853">
    <property type="entry name" value="FN3"/>
    <property type="match status" value="1"/>
</dbReference>
<evidence type="ECO:0000313" key="5">
    <source>
        <dbReference type="EMBL" id="MCQ4635270.1"/>
    </source>
</evidence>
<dbReference type="Pfam" id="PF02368">
    <property type="entry name" value="Big_2"/>
    <property type="match status" value="1"/>
</dbReference>
<dbReference type="InterPro" id="IPR003343">
    <property type="entry name" value="Big_2"/>
</dbReference>
<dbReference type="SUPFAM" id="SSF88713">
    <property type="entry name" value="Glycoside hydrolase/deacetylase"/>
    <property type="match status" value="1"/>
</dbReference>
<comment type="subcellular location">
    <subcellularLocation>
        <location evidence="1">Secreted</location>
    </subcellularLocation>
</comment>
<evidence type="ECO:0000256" key="1">
    <source>
        <dbReference type="ARBA" id="ARBA00004613"/>
    </source>
</evidence>
<dbReference type="Proteomes" id="UP001524502">
    <property type="component" value="Unassembled WGS sequence"/>
</dbReference>
<dbReference type="InterPro" id="IPR036116">
    <property type="entry name" value="FN3_sf"/>
</dbReference>
<dbReference type="InterPro" id="IPR051398">
    <property type="entry name" value="Polysacch_Deacetylase"/>
</dbReference>
<feature type="domain" description="Fibronectin type-III" evidence="3">
    <location>
        <begin position="37"/>
        <end position="131"/>
    </location>
</feature>
<reference evidence="5 6" key="1">
    <citation type="submission" date="2022-06" db="EMBL/GenBank/DDBJ databases">
        <title>Isolation of gut microbiota from human fecal samples.</title>
        <authorList>
            <person name="Pamer E.G."/>
            <person name="Barat B."/>
            <person name="Waligurski E."/>
            <person name="Medina S."/>
            <person name="Paddock L."/>
            <person name="Mostad J."/>
        </authorList>
    </citation>
    <scope>NUCLEOTIDE SEQUENCE [LARGE SCALE GENOMIC DNA]</scope>
    <source>
        <strain evidence="5 6">SL.3.17</strain>
    </source>
</reference>
<comment type="caution">
    <text evidence="5">The sequence shown here is derived from an EMBL/GenBank/DDBJ whole genome shotgun (WGS) entry which is preliminary data.</text>
</comment>
<evidence type="ECO:0000259" key="3">
    <source>
        <dbReference type="PROSITE" id="PS50853"/>
    </source>
</evidence>
<evidence type="ECO:0000256" key="2">
    <source>
        <dbReference type="ARBA" id="ARBA00022729"/>
    </source>
</evidence>
<organism evidence="5 6">
    <name type="scientific">Anaerovorax odorimutans</name>
    <dbReference type="NCBI Taxonomy" id="109327"/>
    <lineage>
        <taxon>Bacteria</taxon>
        <taxon>Bacillati</taxon>
        <taxon>Bacillota</taxon>
        <taxon>Clostridia</taxon>
        <taxon>Peptostreptococcales</taxon>
        <taxon>Anaerovoracaceae</taxon>
        <taxon>Anaerovorax</taxon>
    </lineage>
</organism>
<accession>A0ABT1RJB6</accession>
<dbReference type="Gene3D" id="3.20.20.370">
    <property type="entry name" value="Glycoside hydrolase/deacetylase"/>
    <property type="match status" value="1"/>
</dbReference>
<evidence type="ECO:0000259" key="4">
    <source>
        <dbReference type="PROSITE" id="PS51677"/>
    </source>
</evidence>
<protein>
    <submittedName>
        <fullName evidence="5">Polysaccharide deacetylase family protein</fullName>
    </submittedName>
</protein>
<dbReference type="SUPFAM" id="SSF49265">
    <property type="entry name" value="Fibronectin type III"/>
    <property type="match status" value="1"/>
</dbReference>
<proteinExistence type="predicted"/>
<dbReference type="RefSeq" id="WP_256130468.1">
    <property type="nucleotide sequence ID" value="NZ_JANFXK010000001.1"/>
</dbReference>
<dbReference type="InterPro" id="IPR008964">
    <property type="entry name" value="Invasin/intimin_cell_adhesion"/>
</dbReference>
<dbReference type="PANTHER" id="PTHR34216">
    <property type="match status" value="1"/>
</dbReference>
<evidence type="ECO:0000313" key="6">
    <source>
        <dbReference type="Proteomes" id="UP001524502"/>
    </source>
</evidence>
<sequence length="460" mass="53323">MKNKILSLLIIFTLALGFCTPFYSSGSRTYAQTRLEAPKDFQLQAKNKNSIQLKWKADKNAKGYVLYQYNKKKKKFKKIKTIKKKTTKSAVVKKIKQGKTEKFRMRAYTTINGKKKYSAYTYTVSGSTKSRKKNNVTAVKSNKKAYTLNKGDSLKLKVKILPKKKLVSKKINWTSSNNKIAKVSSSGKVKAVASGTAYVTARAHSGKAVKVKITVRSKYADEIPVLTFHRLVSEKVKKMYFADEQWVASIEDFRQQMKYLHDNGYKTLSMDEFYDWYSGNREYPKKTVVLTFDDGDYQLYYLGLPILKQYGFKGTAFIVGSRIKEATPAYEESNNRYFIGQDLIKRVKAEYPNLEFQSHSYDLHEYINNSITPIMYSKTLDELRDDFEQNKKFGFKYMAYPYGQYSRDYVTAFSESGYKLAFSFGKYRKARRTDPPYDIYRVKINGQISFEAFKKKVAVK</sequence>
<dbReference type="Gene3D" id="2.60.40.10">
    <property type="entry name" value="Immunoglobulins"/>
    <property type="match status" value="1"/>
</dbReference>
<dbReference type="InterPro" id="IPR011330">
    <property type="entry name" value="Glyco_hydro/deAcase_b/a-brl"/>
</dbReference>
<dbReference type="InterPro" id="IPR002509">
    <property type="entry name" value="NODB_dom"/>
</dbReference>